<organism evidence="1 2">
    <name type="scientific">Sphingobacterium athyrii</name>
    <dbReference type="NCBI Taxonomy" id="2152717"/>
    <lineage>
        <taxon>Bacteria</taxon>
        <taxon>Pseudomonadati</taxon>
        <taxon>Bacteroidota</taxon>
        <taxon>Sphingobacteriia</taxon>
        <taxon>Sphingobacteriales</taxon>
        <taxon>Sphingobacteriaceae</taxon>
        <taxon>Sphingobacterium</taxon>
    </lineage>
</organism>
<dbReference type="EMBL" id="QCXX01000002">
    <property type="protein sequence ID" value="PUV25039.1"/>
    <property type="molecule type" value="Genomic_DNA"/>
</dbReference>
<name>A0A363NW75_9SPHI</name>
<sequence>MIVEFTVNESFDILSQLAAQSQVPILSDKLTLPPWLGKGYIKKINLDQNFKFVLHHYTLAQELILKRLPSQGENKLVSIVFNSFEIPSKQSSDQNEAIAFLRSNSSAIQISSSNFGTQSLFPSGSKVHFAVVGIDSSLLKSILQINSDNSCVLKNIFGSKQPFFIMKECHMKFSSLSRNWLKLTKHMSYIICFTG</sequence>
<dbReference type="Proteomes" id="UP000250831">
    <property type="component" value="Unassembled WGS sequence"/>
</dbReference>
<evidence type="ECO:0000313" key="1">
    <source>
        <dbReference type="EMBL" id="PUV25039.1"/>
    </source>
</evidence>
<dbReference type="OrthoDB" id="1156172at2"/>
<accession>A0A363NW75</accession>
<gene>
    <name evidence="1" type="ORF">DCO56_08845</name>
</gene>
<comment type="caution">
    <text evidence="1">The sequence shown here is derived from an EMBL/GenBank/DDBJ whole genome shotgun (WGS) entry which is preliminary data.</text>
</comment>
<reference evidence="1 2" key="1">
    <citation type="submission" date="2018-04" db="EMBL/GenBank/DDBJ databases">
        <title>Sphingobacterium sp. M46 Genome.</title>
        <authorList>
            <person name="Cheng J."/>
            <person name="Li Y."/>
        </authorList>
    </citation>
    <scope>NUCLEOTIDE SEQUENCE [LARGE SCALE GENOMIC DNA]</scope>
    <source>
        <strain evidence="1 2">M46</strain>
    </source>
</reference>
<dbReference type="RefSeq" id="WP_108633371.1">
    <property type="nucleotide sequence ID" value="NZ_QCXX01000002.1"/>
</dbReference>
<dbReference type="AlphaFoldDB" id="A0A363NW75"/>
<protein>
    <submittedName>
        <fullName evidence="1">Uncharacterized protein</fullName>
    </submittedName>
</protein>
<proteinExistence type="predicted"/>
<keyword evidence="2" id="KW-1185">Reference proteome</keyword>
<evidence type="ECO:0000313" key="2">
    <source>
        <dbReference type="Proteomes" id="UP000250831"/>
    </source>
</evidence>